<evidence type="ECO:0000313" key="1">
    <source>
        <dbReference type="EMBL" id="MPR35577.1"/>
    </source>
</evidence>
<dbReference type="Proteomes" id="UP000479293">
    <property type="component" value="Unassembled WGS sequence"/>
</dbReference>
<comment type="caution">
    <text evidence="1">The sequence shown here is derived from an EMBL/GenBank/DDBJ whole genome shotgun (WGS) entry which is preliminary data.</text>
</comment>
<reference evidence="1 2" key="1">
    <citation type="submission" date="2019-10" db="EMBL/GenBank/DDBJ databases">
        <title>Draft Genome Sequence of Cytophagaceae sp. SJW1-29.</title>
        <authorList>
            <person name="Choi A."/>
        </authorList>
    </citation>
    <scope>NUCLEOTIDE SEQUENCE [LARGE SCALE GENOMIC DNA]</scope>
    <source>
        <strain evidence="1 2">SJW1-29</strain>
    </source>
</reference>
<keyword evidence="2" id="KW-1185">Reference proteome</keyword>
<sequence length="425" mass="47285">MKSVFYSLLFLFFCPDPTNAQVDLNKGLIGCYPFAGNANDLSPSQNHGKVTGAVLTEDRFGAKNSAYYFDGVDDFIEINSKILLLNTFSYSLWVSPESLPAIGIAFFLISVGSDYGDQHILLGNQYTNGYHNAFSHGSYQGVAQNVRCTNDQVPQTQRWYHLVLTKDDDNYYMYLDGKLICSNPVIGKKAFYGTTTPKAIIGARNNYGQASNAKIDDVHLYDRALSESEVLELFKGNTPTNPVELTISNSNPCAGETIVASANIGTNAILKWRVDSAFIQSESARSVTVSLPDQTTDYEISIKADIIPDSTVCFPEKPQSISKTILIKYCPPPPTTEPTKLLIPSAFTPNDDGHNDELKIYNWEAINGFEIYIYDRWGEVIFYSKGYEKPWNGRYKEKAVPSGIYLIKVFSNKKQINSATVTIIN</sequence>
<dbReference type="GO" id="GO:0005975">
    <property type="term" value="P:carbohydrate metabolic process"/>
    <property type="evidence" value="ECO:0007669"/>
    <property type="project" value="UniProtKB-ARBA"/>
</dbReference>
<dbReference type="SUPFAM" id="SSF49899">
    <property type="entry name" value="Concanavalin A-like lectins/glucanases"/>
    <property type="match status" value="1"/>
</dbReference>
<dbReference type="EMBL" id="WHLY01000002">
    <property type="protein sequence ID" value="MPR35577.1"/>
    <property type="molecule type" value="Genomic_DNA"/>
</dbReference>
<dbReference type="Pfam" id="PF13585">
    <property type="entry name" value="CHU_C"/>
    <property type="match status" value="1"/>
</dbReference>
<protein>
    <submittedName>
        <fullName evidence="1">T9SS type B sorting domain-containing protein</fullName>
    </submittedName>
</protein>
<organism evidence="1 2">
    <name type="scientific">Salmonirosea aquatica</name>
    <dbReference type="NCBI Taxonomy" id="2654236"/>
    <lineage>
        <taxon>Bacteria</taxon>
        <taxon>Pseudomonadati</taxon>
        <taxon>Bacteroidota</taxon>
        <taxon>Cytophagia</taxon>
        <taxon>Cytophagales</taxon>
        <taxon>Spirosomataceae</taxon>
        <taxon>Salmonirosea</taxon>
    </lineage>
</organism>
<dbReference type="GO" id="GO:0004553">
    <property type="term" value="F:hydrolase activity, hydrolyzing O-glycosyl compounds"/>
    <property type="evidence" value="ECO:0007669"/>
    <property type="project" value="UniProtKB-ARBA"/>
</dbReference>
<dbReference type="RefSeq" id="WP_152762756.1">
    <property type="nucleotide sequence ID" value="NZ_WHLY01000002.1"/>
</dbReference>
<dbReference type="Gene3D" id="2.60.120.200">
    <property type="match status" value="1"/>
</dbReference>
<dbReference type="AlphaFoldDB" id="A0A7C9BK50"/>
<accession>A0A7C9BK50</accession>
<dbReference type="InterPro" id="IPR026341">
    <property type="entry name" value="T9SS_type_B"/>
</dbReference>
<dbReference type="InterPro" id="IPR013320">
    <property type="entry name" value="ConA-like_dom_sf"/>
</dbReference>
<evidence type="ECO:0000313" key="2">
    <source>
        <dbReference type="Proteomes" id="UP000479293"/>
    </source>
</evidence>
<dbReference type="NCBIfam" id="TIGR04131">
    <property type="entry name" value="Bac_Flav_CTERM"/>
    <property type="match status" value="1"/>
</dbReference>
<name>A0A7C9BK50_9BACT</name>
<dbReference type="Pfam" id="PF13385">
    <property type="entry name" value="Laminin_G_3"/>
    <property type="match status" value="1"/>
</dbReference>
<proteinExistence type="predicted"/>
<gene>
    <name evidence="1" type="ORF">GBK04_20045</name>
</gene>